<dbReference type="EC" id="2.7.7.60" evidence="3"/>
<dbReference type="InterPro" id="IPR029044">
    <property type="entry name" value="Nucleotide-diphossugar_trans"/>
</dbReference>
<comment type="caution">
    <text evidence="4">The sequence shown here is derived from an EMBL/GenBank/DDBJ whole genome shotgun (WGS) entry which is preliminary data.</text>
</comment>
<comment type="catalytic activity">
    <reaction evidence="3">
        <text>2-C-methyl-D-erythritol 4-phosphate + CTP + H(+) = 4-CDP-2-C-methyl-D-erythritol + diphosphate</text>
        <dbReference type="Rhea" id="RHEA:13429"/>
        <dbReference type="ChEBI" id="CHEBI:15378"/>
        <dbReference type="ChEBI" id="CHEBI:33019"/>
        <dbReference type="ChEBI" id="CHEBI:37563"/>
        <dbReference type="ChEBI" id="CHEBI:57823"/>
        <dbReference type="ChEBI" id="CHEBI:58262"/>
        <dbReference type="EC" id="2.7.7.60"/>
    </reaction>
</comment>
<dbReference type="NCBIfam" id="TIGR00453">
    <property type="entry name" value="ispD"/>
    <property type="match status" value="1"/>
</dbReference>
<keyword evidence="2 3" id="KW-0548">Nucleotidyltransferase</keyword>
<proteinExistence type="inferred from homology"/>
<dbReference type="PANTHER" id="PTHR32125:SF4">
    <property type="entry name" value="2-C-METHYL-D-ERYTHRITOL 4-PHOSPHATE CYTIDYLYLTRANSFERASE, CHLOROPLASTIC"/>
    <property type="match status" value="1"/>
</dbReference>
<dbReference type="PANTHER" id="PTHR32125">
    <property type="entry name" value="2-C-METHYL-D-ERYTHRITOL 4-PHOSPHATE CYTIDYLYLTRANSFERASE, CHLOROPLASTIC"/>
    <property type="match status" value="1"/>
</dbReference>
<evidence type="ECO:0000256" key="2">
    <source>
        <dbReference type="ARBA" id="ARBA00022695"/>
    </source>
</evidence>
<name>A0ABT7V868_9ACTN</name>
<feature type="site" description="Positions MEP for the nucleophilic attack" evidence="3">
    <location>
        <position position="189"/>
    </location>
</feature>
<evidence type="ECO:0000256" key="3">
    <source>
        <dbReference type="HAMAP-Rule" id="MF_00108"/>
    </source>
</evidence>
<feature type="site" description="Positions MEP for the nucleophilic attack" evidence="3">
    <location>
        <position position="245"/>
    </location>
</feature>
<sequence>MMARDEVSSSVFAGFAGQHAACASASGGAVPMPPVCAVIVAGGCGSRFGNPGGKQLVNVAGRPLVAWSIMAFDRSCLVGHIVVVCPAEKRAEMRRLAIDPFDFKTPITFADAGETRQDSTASGIDAVPMGFEYAAIHDGARPLITTGAIDHAIQVLLADCSLDGVVCGQPAIDTLKIVDGERIVETPPRSMYWAAQTPQIFSVEVMRRAHAAAVAEGFVGTDDASLVERMGGVVQCVASPRDNLKVTVPEDLRPVTAILLGRMSDAESAQDTGVMPRVQL</sequence>
<feature type="site" description="Transition state stabilizer" evidence="3">
    <location>
        <position position="54"/>
    </location>
</feature>
<keyword evidence="3" id="KW-0414">Isoprene biosynthesis</keyword>
<feature type="site" description="Transition state stabilizer" evidence="3">
    <location>
        <position position="47"/>
    </location>
</feature>
<reference evidence="4 5" key="2">
    <citation type="submission" date="2023-06" db="EMBL/GenBank/DDBJ databases">
        <authorList>
            <person name="Zeman M."/>
            <person name="Kubasova T."/>
            <person name="Jahodarova E."/>
            <person name="Nykrynova M."/>
            <person name="Rychlik I."/>
        </authorList>
    </citation>
    <scope>NUCLEOTIDE SEQUENCE [LARGE SCALE GENOMIC DNA]</scope>
    <source>
        <strain evidence="4 5">154_Feed</strain>
    </source>
</reference>
<reference evidence="5" key="1">
    <citation type="submission" date="2023-06" db="EMBL/GenBank/DDBJ databases">
        <title>Identification and characterization of horizontal gene transfer across gut microbiota members of farm animals based on homology search.</title>
        <authorList>
            <person name="Zeman M."/>
            <person name="Kubasova T."/>
            <person name="Jahodarova E."/>
            <person name="Nykrynova M."/>
            <person name="Rychlik I."/>
        </authorList>
    </citation>
    <scope>NUCLEOTIDE SEQUENCE [LARGE SCALE GENOMIC DNA]</scope>
    <source>
        <strain evidence="5">154_Feed</strain>
    </source>
</reference>
<gene>
    <name evidence="3 4" type="primary">ispD</name>
    <name evidence="4" type="ORF">QUW28_03560</name>
</gene>
<organism evidence="4 5">
    <name type="scientific">Enorma phocaeensis</name>
    <dbReference type="NCBI Taxonomy" id="1871019"/>
    <lineage>
        <taxon>Bacteria</taxon>
        <taxon>Bacillati</taxon>
        <taxon>Actinomycetota</taxon>
        <taxon>Coriobacteriia</taxon>
        <taxon>Coriobacteriales</taxon>
        <taxon>Coriobacteriaceae</taxon>
        <taxon>Enorma</taxon>
    </lineage>
</organism>
<dbReference type="EMBL" id="JAUDDZ010000003">
    <property type="protein sequence ID" value="MDM8274579.1"/>
    <property type="molecule type" value="Genomic_DNA"/>
</dbReference>
<dbReference type="Pfam" id="PF01128">
    <property type="entry name" value="IspD"/>
    <property type="match status" value="1"/>
</dbReference>
<comment type="pathway">
    <text evidence="3">Isoprenoid biosynthesis; isopentenyl diphosphate biosynthesis via DXP pathway; isopentenyl diphosphate from 1-deoxy-D-xylulose 5-phosphate: step 2/6.</text>
</comment>
<dbReference type="InterPro" id="IPR050088">
    <property type="entry name" value="IspD/TarI_cytidylyltransf_bact"/>
</dbReference>
<evidence type="ECO:0000256" key="1">
    <source>
        <dbReference type="ARBA" id="ARBA00022679"/>
    </source>
</evidence>
<evidence type="ECO:0000313" key="4">
    <source>
        <dbReference type="EMBL" id="MDM8274579.1"/>
    </source>
</evidence>
<protein>
    <recommendedName>
        <fullName evidence="3">2-C-methyl-D-erythritol 4-phosphate cytidylyltransferase</fullName>
        <ecNumber evidence="3">2.7.7.60</ecNumber>
    </recommendedName>
    <alternativeName>
        <fullName evidence="3">4-diphosphocytidyl-2C-methyl-D-erythritol synthase</fullName>
    </alternativeName>
    <alternativeName>
        <fullName evidence="3">MEP cytidylyltransferase</fullName>
        <shortName evidence="3">MCT</shortName>
    </alternativeName>
</protein>
<dbReference type="SUPFAM" id="SSF53448">
    <property type="entry name" value="Nucleotide-diphospho-sugar transferases"/>
    <property type="match status" value="1"/>
</dbReference>
<dbReference type="HAMAP" id="MF_00108">
    <property type="entry name" value="IspD"/>
    <property type="match status" value="1"/>
</dbReference>
<dbReference type="CDD" id="cd02516">
    <property type="entry name" value="CDP-ME_synthetase"/>
    <property type="match status" value="1"/>
</dbReference>
<dbReference type="InterPro" id="IPR001228">
    <property type="entry name" value="IspD"/>
</dbReference>
<comment type="function">
    <text evidence="3">Catalyzes the formation of 4-diphosphocytidyl-2-C-methyl-D-erythritol from CTP and 2-C-methyl-D-erythritol 4-phosphate (MEP).</text>
</comment>
<dbReference type="RefSeq" id="WP_289544622.1">
    <property type="nucleotide sequence ID" value="NZ_JAUDDZ010000003.1"/>
</dbReference>
<keyword evidence="1 3" id="KW-0808">Transferase</keyword>
<dbReference type="Gene3D" id="3.90.550.10">
    <property type="entry name" value="Spore Coat Polysaccharide Biosynthesis Protein SpsA, Chain A"/>
    <property type="match status" value="1"/>
</dbReference>
<dbReference type="InterPro" id="IPR034683">
    <property type="entry name" value="IspD/TarI"/>
</dbReference>
<evidence type="ECO:0000313" key="5">
    <source>
        <dbReference type="Proteomes" id="UP001529421"/>
    </source>
</evidence>
<accession>A0ABT7V868</accession>
<dbReference type="GO" id="GO:0050518">
    <property type="term" value="F:2-C-methyl-D-erythritol 4-phosphate cytidylyltransferase activity"/>
    <property type="evidence" value="ECO:0007669"/>
    <property type="project" value="UniProtKB-EC"/>
</dbReference>
<keyword evidence="5" id="KW-1185">Reference proteome</keyword>
<comment type="similarity">
    <text evidence="3">Belongs to the IspD/TarI cytidylyltransferase family. IspD subfamily.</text>
</comment>
<dbReference type="Proteomes" id="UP001529421">
    <property type="component" value="Unassembled WGS sequence"/>
</dbReference>